<dbReference type="CDD" id="cd02025">
    <property type="entry name" value="PanK"/>
    <property type="match status" value="1"/>
</dbReference>
<dbReference type="InterPro" id="IPR004566">
    <property type="entry name" value="PanK"/>
</dbReference>
<evidence type="ECO:0000313" key="11">
    <source>
        <dbReference type="Proteomes" id="UP000784880"/>
    </source>
</evidence>
<accession>A0ABS6JL03</accession>
<dbReference type="EMBL" id="JAHQCS010000174">
    <property type="protein sequence ID" value="MBU9714362.1"/>
    <property type="molecule type" value="Genomic_DNA"/>
</dbReference>
<feature type="binding site" evidence="7">
    <location>
        <begin position="93"/>
        <end position="100"/>
    </location>
    <ligand>
        <name>ATP</name>
        <dbReference type="ChEBI" id="CHEBI:30616"/>
    </ligand>
</feature>
<comment type="pathway">
    <text evidence="7 8">Cofactor biosynthesis; coenzyme A biosynthesis; CoA from (R)-pantothenate: step 1/5.</text>
</comment>
<keyword evidence="7 8" id="KW-0173">Coenzyme A biosynthesis</keyword>
<keyword evidence="5 7" id="KW-0418">Kinase</keyword>
<evidence type="ECO:0000256" key="2">
    <source>
        <dbReference type="ARBA" id="ARBA00022490"/>
    </source>
</evidence>
<name>A0ABS6JL03_9BACI</name>
<dbReference type="NCBIfam" id="TIGR00554">
    <property type="entry name" value="panK_bact"/>
    <property type="match status" value="1"/>
</dbReference>
<comment type="caution">
    <text evidence="10">The sequence shown here is derived from an EMBL/GenBank/DDBJ whole genome shotgun (WGS) entry which is preliminary data.</text>
</comment>
<evidence type="ECO:0000313" key="10">
    <source>
        <dbReference type="EMBL" id="MBU9714362.1"/>
    </source>
</evidence>
<reference evidence="10 11" key="1">
    <citation type="submission" date="2021-06" db="EMBL/GenBank/DDBJ databases">
        <title>Bacillus sp. RD4P76, an endophyte from a halophyte.</title>
        <authorList>
            <person name="Sun J.-Q."/>
        </authorList>
    </citation>
    <scope>NUCLEOTIDE SEQUENCE [LARGE SCALE GENOMIC DNA]</scope>
    <source>
        <strain evidence="10 11">CGMCC 1.15917</strain>
    </source>
</reference>
<evidence type="ECO:0000256" key="1">
    <source>
        <dbReference type="ARBA" id="ARBA00004496"/>
    </source>
</evidence>
<feature type="domain" description="Phosphoribulokinase/uridine kinase" evidence="9">
    <location>
        <begin position="88"/>
        <end position="242"/>
    </location>
</feature>
<gene>
    <name evidence="7 10" type="primary">coaA</name>
    <name evidence="10" type="ORF">KS419_21710</name>
</gene>
<dbReference type="InterPro" id="IPR006083">
    <property type="entry name" value="PRK/URK"/>
</dbReference>
<evidence type="ECO:0000256" key="3">
    <source>
        <dbReference type="ARBA" id="ARBA00022679"/>
    </source>
</evidence>
<keyword evidence="11" id="KW-1185">Reference proteome</keyword>
<evidence type="ECO:0000256" key="4">
    <source>
        <dbReference type="ARBA" id="ARBA00022741"/>
    </source>
</evidence>
<dbReference type="Pfam" id="PF00485">
    <property type="entry name" value="PRK"/>
    <property type="match status" value="1"/>
</dbReference>
<dbReference type="PIRSF" id="PIRSF000545">
    <property type="entry name" value="Pantothenate_kin"/>
    <property type="match status" value="1"/>
</dbReference>
<evidence type="ECO:0000259" key="9">
    <source>
        <dbReference type="Pfam" id="PF00485"/>
    </source>
</evidence>
<comment type="subcellular location">
    <subcellularLocation>
        <location evidence="1 7 8">Cytoplasm</location>
    </subcellularLocation>
</comment>
<evidence type="ECO:0000256" key="6">
    <source>
        <dbReference type="ARBA" id="ARBA00022840"/>
    </source>
</evidence>
<dbReference type="GO" id="GO:0004594">
    <property type="term" value="F:pantothenate kinase activity"/>
    <property type="evidence" value="ECO:0007669"/>
    <property type="project" value="UniProtKB-EC"/>
</dbReference>
<evidence type="ECO:0000256" key="7">
    <source>
        <dbReference type="HAMAP-Rule" id="MF_00215"/>
    </source>
</evidence>
<proteinExistence type="inferred from homology"/>
<keyword evidence="2 7" id="KW-0963">Cytoplasm</keyword>
<protein>
    <recommendedName>
        <fullName evidence="7 8">Pantothenate kinase</fullName>
        <ecNumber evidence="7 8">2.7.1.33</ecNumber>
    </recommendedName>
    <alternativeName>
        <fullName evidence="7">Pantothenic acid kinase</fullName>
    </alternativeName>
</protein>
<dbReference type="EC" id="2.7.1.33" evidence="7 8"/>
<keyword evidence="3 7" id="KW-0808">Transferase</keyword>
<sequence length="316" mass="36579">MDQRESFTPYISHNRNEWAALRSSTPMTMTEKDVQELKGLNEVLSLEEVEDIYLPLSRLLYLHARSTRELYEMRNEFLKTKVGKVPFVIGIAGSVAVGKSTFARVLKTLISRWPDNPKVELLTTDGFLYPNRELEERGIMDKKGFPESYNIAKLLHVLSELKSGVGEVSVPVYSHITYDIVPDENQRIMSPDILIVEGINVLQPPKVSEGKRMDQLSVSDFFDFSIYVDADDNNIFEWYVQRFKILKETAFRHEDSYFKKFAGISDLEAFEVAKGIWDRINKVNLYENILPTRSRADLILYKGNNHLVNRIMMRKI</sequence>
<dbReference type="HAMAP" id="MF_00215">
    <property type="entry name" value="Pantothen_kinase_1"/>
    <property type="match status" value="1"/>
</dbReference>
<keyword evidence="6 7" id="KW-0067">ATP-binding</keyword>
<comment type="similarity">
    <text evidence="7 8">Belongs to the prokaryotic pantothenate kinase family.</text>
</comment>
<evidence type="ECO:0000256" key="5">
    <source>
        <dbReference type="ARBA" id="ARBA00022777"/>
    </source>
</evidence>
<evidence type="ECO:0000256" key="8">
    <source>
        <dbReference type="RuleBase" id="RU003530"/>
    </source>
</evidence>
<dbReference type="PANTHER" id="PTHR10285">
    <property type="entry name" value="URIDINE KINASE"/>
    <property type="match status" value="1"/>
</dbReference>
<keyword evidence="4 7" id="KW-0547">Nucleotide-binding</keyword>
<comment type="catalytic activity">
    <reaction evidence="7 8">
        <text>(R)-pantothenate + ATP = (R)-4'-phosphopantothenate + ADP + H(+)</text>
        <dbReference type="Rhea" id="RHEA:16373"/>
        <dbReference type="ChEBI" id="CHEBI:10986"/>
        <dbReference type="ChEBI" id="CHEBI:15378"/>
        <dbReference type="ChEBI" id="CHEBI:29032"/>
        <dbReference type="ChEBI" id="CHEBI:30616"/>
        <dbReference type="ChEBI" id="CHEBI:456216"/>
        <dbReference type="EC" id="2.7.1.33"/>
    </reaction>
</comment>
<organism evidence="10 11">
    <name type="scientific">Evansella tamaricis</name>
    <dbReference type="NCBI Taxonomy" id="2069301"/>
    <lineage>
        <taxon>Bacteria</taxon>
        <taxon>Bacillati</taxon>
        <taxon>Bacillota</taxon>
        <taxon>Bacilli</taxon>
        <taxon>Bacillales</taxon>
        <taxon>Bacillaceae</taxon>
        <taxon>Evansella</taxon>
    </lineage>
</organism>
<dbReference type="Proteomes" id="UP000784880">
    <property type="component" value="Unassembled WGS sequence"/>
</dbReference>